<name>A0A4S8R2D7_9HELO</name>
<protein>
    <recommendedName>
        <fullName evidence="7">Ubiquitin carboxyl-terminal hydrolase</fullName>
        <ecNumber evidence="7">3.4.19.12</ecNumber>
    </recommendedName>
</protein>
<evidence type="ECO:0000256" key="1">
    <source>
        <dbReference type="ARBA" id="ARBA00000707"/>
    </source>
</evidence>
<dbReference type="GO" id="GO:0004843">
    <property type="term" value="F:cysteine-type deubiquitinase activity"/>
    <property type="evidence" value="ECO:0007669"/>
    <property type="project" value="UniProtKB-UniRule"/>
</dbReference>
<dbReference type="GO" id="GO:0006511">
    <property type="term" value="P:ubiquitin-dependent protein catabolic process"/>
    <property type="evidence" value="ECO:0007669"/>
    <property type="project" value="UniProtKB-UniRule"/>
</dbReference>
<dbReference type="Pfam" id="PF01088">
    <property type="entry name" value="Peptidase_C12"/>
    <property type="match status" value="1"/>
</dbReference>
<evidence type="ECO:0000256" key="5">
    <source>
        <dbReference type="ARBA" id="ARBA00022807"/>
    </source>
</evidence>
<evidence type="ECO:0000256" key="6">
    <source>
        <dbReference type="PROSITE-ProRule" id="PRU01393"/>
    </source>
</evidence>
<evidence type="ECO:0000259" key="10">
    <source>
        <dbReference type="PROSITE" id="PS52048"/>
    </source>
</evidence>
<feature type="compositionally biased region" description="Acidic residues" evidence="8">
    <location>
        <begin position="204"/>
        <end position="218"/>
    </location>
</feature>
<organism evidence="11 12">
    <name type="scientific">Botrytis galanthina</name>
    <dbReference type="NCBI Taxonomy" id="278940"/>
    <lineage>
        <taxon>Eukaryota</taxon>
        <taxon>Fungi</taxon>
        <taxon>Dikarya</taxon>
        <taxon>Ascomycota</taxon>
        <taxon>Pezizomycotina</taxon>
        <taxon>Leotiomycetes</taxon>
        <taxon>Helotiales</taxon>
        <taxon>Sclerotiniaceae</taxon>
        <taxon>Botrytis</taxon>
    </lineage>
</organism>
<evidence type="ECO:0000256" key="2">
    <source>
        <dbReference type="ARBA" id="ARBA00022670"/>
    </source>
</evidence>
<keyword evidence="12" id="KW-1185">Reference proteome</keyword>
<dbReference type="SUPFAM" id="SSF54001">
    <property type="entry name" value="Cysteine proteinases"/>
    <property type="match status" value="1"/>
</dbReference>
<feature type="site" description="Important for enzyme activity" evidence="6">
    <location>
        <position position="869"/>
    </location>
</feature>
<feature type="transmembrane region" description="Helical" evidence="9">
    <location>
        <begin position="374"/>
        <end position="397"/>
    </location>
</feature>
<dbReference type="InterPro" id="IPR038765">
    <property type="entry name" value="Papain-like_cys_pep_sf"/>
</dbReference>
<dbReference type="PROSITE" id="PS52048">
    <property type="entry name" value="UCH_DOMAIN"/>
    <property type="match status" value="1"/>
</dbReference>
<keyword evidence="3 6" id="KW-0833">Ubl conjugation pathway</keyword>
<feature type="transmembrane region" description="Helical" evidence="9">
    <location>
        <begin position="458"/>
        <end position="479"/>
    </location>
</feature>
<feature type="region of interest" description="Disordered" evidence="8">
    <location>
        <begin position="196"/>
        <end position="239"/>
    </location>
</feature>
<evidence type="ECO:0000256" key="4">
    <source>
        <dbReference type="ARBA" id="ARBA00022801"/>
    </source>
</evidence>
<dbReference type="Proteomes" id="UP000308671">
    <property type="component" value="Unassembled WGS sequence"/>
</dbReference>
<feature type="transmembrane region" description="Helical" evidence="9">
    <location>
        <begin position="255"/>
        <end position="272"/>
    </location>
</feature>
<feature type="transmembrane region" description="Helical" evidence="9">
    <location>
        <begin position="350"/>
        <end position="368"/>
    </location>
</feature>
<dbReference type="InterPro" id="IPR036959">
    <property type="entry name" value="Peptidase_C12_UCH_sf"/>
</dbReference>
<keyword evidence="4 6" id="KW-0378">Hydrolase</keyword>
<evidence type="ECO:0000313" key="11">
    <source>
        <dbReference type="EMBL" id="THV48239.1"/>
    </source>
</evidence>
<dbReference type="Gene3D" id="3.40.532.10">
    <property type="entry name" value="Peptidase C12, ubiquitin carboxyl-terminal hydrolase"/>
    <property type="match status" value="1"/>
</dbReference>
<comment type="similarity">
    <text evidence="6 7">Belongs to the peptidase C12 family.</text>
</comment>
<feature type="site" description="Transition state stabilizer" evidence="6">
    <location>
        <position position="772"/>
    </location>
</feature>
<keyword evidence="5 6" id="KW-0788">Thiol protease</keyword>
<gene>
    <name evidence="11" type="ORF">BGAL_0260g00090</name>
</gene>
<evidence type="ECO:0000256" key="8">
    <source>
        <dbReference type="SAM" id="MobiDB-lite"/>
    </source>
</evidence>
<feature type="transmembrane region" description="Helical" evidence="9">
    <location>
        <begin position="20"/>
        <end position="38"/>
    </location>
</feature>
<feature type="active site" description="Proton donor" evidence="6">
    <location>
        <position position="853"/>
    </location>
</feature>
<feature type="transmembrane region" description="Helical" evidence="9">
    <location>
        <begin position="75"/>
        <end position="100"/>
    </location>
</feature>
<feature type="compositionally biased region" description="Polar residues" evidence="8">
    <location>
        <begin position="220"/>
        <end position="239"/>
    </location>
</feature>
<comment type="catalytic activity">
    <reaction evidence="1 6 7">
        <text>Thiol-dependent hydrolysis of ester, thioester, amide, peptide and isopeptide bonds formed by the C-terminal Gly of ubiquitin (a 76-residue protein attached to proteins as an intracellular targeting signal).</text>
        <dbReference type="EC" id="3.4.19.12"/>
    </reaction>
</comment>
<feature type="transmembrane region" description="Helical" evidence="9">
    <location>
        <begin position="507"/>
        <end position="526"/>
    </location>
</feature>
<accession>A0A4S8R2D7</accession>
<comment type="caution">
    <text evidence="11">The sequence shown here is derived from an EMBL/GenBank/DDBJ whole genome shotgun (WGS) entry which is preliminary data.</text>
</comment>
<reference evidence="11 12" key="1">
    <citation type="submission" date="2017-12" db="EMBL/GenBank/DDBJ databases">
        <title>Comparative genomics of Botrytis spp.</title>
        <authorList>
            <person name="Valero-Jimenez C.A."/>
            <person name="Tapia P."/>
            <person name="Veloso J."/>
            <person name="Silva-Moreno E."/>
            <person name="Staats M."/>
            <person name="Valdes J.H."/>
            <person name="Van Kan J.A.L."/>
        </authorList>
    </citation>
    <scope>NUCLEOTIDE SEQUENCE [LARGE SCALE GENOMIC DNA]</scope>
    <source>
        <strain evidence="11 12">MUCL435</strain>
    </source>
</reference>
<dbReference type="EC" id="3.4.19.12" evidence="7"/>
<dbReference type="PRINTS" id="PR00707">
    <property type="entry name" value="UBCTHYDRLASE"/>
</dbReference>
<dbReference type="AlphaFoldDB" id="A0A4S8R2D7"/>
<dbReference type="GO" id="GO:0016579">
    <property type="term" value="P:protein deubiquitination"/>
    <property type="evidence" value="ECO:0007669"/>
    <property type="project" value="TreeGrafter"/>
</dbReference>
<feature type="transmembrane region" description="Helical" evidence="9">
    <location>
        <begin position="292"/>
        <end position="311"/>
    </location>
</feature>
<keyword evidence="9" id="KW-0472">Membrane</keyword>
<dbReference type="InterPro" id="IPR001578">
    <property type="entry name" value="Peptidase_C12_UCH"/>
</dbReference>
<evidence type="ECO:0000256" key="7">
    <source>
        <dbReference type="RuleBase" id="RU361215"/>
    </source>
</evidence>
<evidence type="ECO:0000256" key="3">
    <source>
        <dbReference type="ARBA" id="ARBA00022786"/>
    </source>
</evidence>
<sequence length="963" mass="107544">MCKSSPVQSRIAEINGIFQFLSYIPGIFLTGPWGWIAGRWGMRREVVGLVVGSGVLGGVWWGVVCWNSDTWDIRWIYLIPVFDLIGGGKVVMVSLLYTYIGEEADSEGGNGGGDGGGNRGLSSALYRLVALQLFSSFKALSFAGFLLKYEYGVWIICALAVGLRILSIGIAMLLPSGKFIKSNINIQSLERDTGMETGRYRDSIDEENERENEQDNDSETIPTSINHDTSSVSSPTNTNFLPSHTKPNIRINPQTSFLSLVFLVTFSLKIHILYPQFTSLSQNLPYNVTTTIYSFCLLGSSILLVFLPRIIKFMNRRRKLRVLFIRSEEGDESEIEEREGIECDEENDFLVLKWSLLANIMSLILLALPTTRGAVFWLAIGGSVMGSPVQVALLAWGSRLVSDSGPRDSDDFEEENNVREGGYMTSARSLLQDLEMEVDEINCKEKGSGSRRSEIEKFYVRMGILEQVGACLGTGVWSLGFAKGMGGNDGFVNFSRWDLKGWMNEKGGFVLATGLLGLGLLVAVRLERRIGNESREGRIMLCFTYYHIIHPFIMTFNPNSDALDIYDTSDMFFPATEKIDLDDPKHEVYGLELKFEGSTTESLVSSDSELEEFPTRTLVSQNSELEEFPTRTLVSQNSELENSSKAVKAVLILPDKMDIDPGTSLNLTPQMNLRPSGARMVENRLTFTKLENKSEVMNALAIKLGLSPALKFYDVCSFTGTNSLKNIPRPVYALLFSIPFTSTWDSITRAKEMAKPPYKGSGPDQPVIWFKQAIADACGSMGLLHCLLNGQAHKYILPDTTLSRLYQRSIPLEPDDRAIMLYNDQNYEDAHQAIAALGDKASSTGRVEKPRRHFVAFVRGEDGWLWEMDGIRGGPIRREPRLEEHEDLLTDAIMRFCMGGFVDPDSDEDTMCRCIALAKDPTEAVTLPLNSLSRGHLKNERSEGVQPRTFGDPAWYGTDYWFR</sequence>
<feature type="active site" description="Nucleophile" evidence="6">
    <location>
        <position position="778"/>
    </location>
</feature>
<dbReference type="PANTHER" id="PTHR10589">
    <property type="entry name" value="UBIQUITIN CARBOXYL-TERMINAL HYDROLASE"/>
    <property type="match status" value="1"/>
</dbReference>
<feature type="transmembrane region" description="Helical" evidence="9">
    <location>
        <begin position="153"/>
        <end position="174"/>
    </location>
</feature>
<feature type="domain" description="UCH catalytic" evidence="10">
    <location>
        <begin position="686"/>
        <end position="919"/>
    </location>
</feature>
<proteinExistence type="inferred from homology"/>
<keyword evidence="9" id="KW-0812">Transmembrane</keyword>
<evidence type="ECO:0000313" key="12">
    <source>
        <dbReference type="Proteomes" id="UP000308671"/>
    </source>
</evidence>
<keyword evidence="9" id="KW-1133">Transmembrane helix</keyword>
<evidence type="ECO:0000256" key="9">
    <source>
        <dbReference type="SAM" id="Phobius"/>
    </source>
</evidence>
<dbReference type="GO" id="GO:0005737">
    <property type="term" value="C:cytoplasm"/>
    <property type="evidence" value="ECO:0007669"/>
    <property type="project" value="TreeGrafter"/>
</dbReference>
<feature type="transmembrane region" description="Helical" evidence="9">
    <location>
        <begin position="45"/>
        <end position="63"/>
    </location>
</feature>
<dbReference type="PANTHER" id="PTHR10589:SF41">
    <property type="entry name" value="UBIQUITIN CARBOXYL-TERMINAL HYDROLASE"/>
    <property type="match status" value="1"/>
</dbReference>
<feature type="transmembrane region" description="Helical" evidence="9">
    <location>
        <begin position="538"/>
        <end position="556"/>
    </location>
</feature>
<dbReference type="EMBL" id="PQXL01000260">
    <property type="protein sequence ID" value="THV48239.1"/>
    <property type="molecule type" value="Genomic_DNA"/>
</dbReference>
<dbReference type="OrthoDB" id="427186at2759"/>
<keyword evidence="2 6" id="KW-0645">Protease</keyword>